<keyword evidence="2" id="KW-1185">Reference proteome</keyword>
<dbReference type="RefSeq" id="WP_220208540.1">
    <property type="nucleotide sequence ID" value="NZ_BNJK01000002.1"/>
</dbReference>
<sequence length="128" mass="14834">MALDKEHALRDDIFSIRDIIDSQLETCDDIEIGRVADIEAEWREDGSLVLTSLVSGPQALMTRVSSRLTPFAHWLFRNRFDHRILISDVERFGPTLRLCGRADDYPVGRSERWIAQYILRWIPGSGYR</sequence>
<organism evidence="1 2">
    <name type="scientific">Reticulibacter mediterranei</name>
    <dbReference type="NCBI Taxonomy" id="2778369"/>
    <lineage>
        <taxon>Bacteria</taxon>
        <taxon>Bacillati</taxon>
        <taxon>Chloroflexota</taxon>
        <taxon>Ktedonobacteria</taxon>
        <taxon>Ktedonobacterales</taxon>
        <taxon>Reticulibacteraceae</taxon>
        <taxon>Reticulibacter</taxon>
    </lineage>
</organism>
<proteinExistence type="predicted"/>
<dbReference type="EMBL" id="BNJK01000002">
    <property type="protein sequence ID" value="GHO97761.1"/>
    <property type="molecule type" value="Genomic_DNA"/>
</dbReference>
<comment type="caution">
    <text evidence="1">The sequence shown here is derived from an EMBL/GenBank/DDBJ whole genome shotgun (WGS) entry which is preliminary data.</text>
</comment>
<gene>
    <name evidence="1" type="ORF">KSF_078090</name>
</gene>
<protein>
    <submittedName>
        <fullName evidence="1">Uncharacterized protein</fullName>
    </submittedName>
</protein>
<dbReference type="Proteomes" id="UP000597444">
    <property type="component" value="Unassembled WGS sequence"/>
</dbReference>
<reference evidence="1" key="1">
    <citation type="submission" date="2020-10" db="EMBL/GenBank/DDBJ databases">
        <title>Taxonomic study of unclassified bacteria belonging to the class Ktedonobacteria.</title>
        <authorList>
            <person name="Yabe S."/>
            <person name="Wang C.M."/>
            <person name="Zheng Y."/>
            <person name="Sakai Y."/>
            <person name="Cavaletti L."/>
            <person name="Monciardini P."/>
            <person name="Donadio S."/>
        </authorList>
    </citation>
    <scope>NUCLEOTIDE SEQUENCE</scope>
    <source>
        <strain evidence="1">ID150040</strain>
    </source>
</reference>
<accession>A0A8J3IYW3</accession>
<evidence type="ECO:0000313" key="1">
    <source>
        <dbReference type="EMBL" id="GHO97761.1"/>
    </source>
</evidence>
<dbReference type="AlphaFoldDB" id="A0A8J3IYW3"/>
<evidence type="ECO:0000313" key="2">
    <source>
        <dbReference type="Proteomes" id="UP000597444"/>
    </source>
</evidence>
<name>A0A8J3IYW3_9CHLR</name>